<evidence type="ECO:0000259" key="13">
    <source>
        <dbReference type="PROSITE" id="PS51294"/>
    </source>
</evidence>
<dbReference type="EnsemblPlants" id="OB04G22310.1">
    <property type="protein sequence ID" value="OB04G22310.1"/>
    <property type="gene ID" value="OB04G22310"/>
</dbReference>
<dbReference type="GO" id="GO:0005634">
    <property type="term" value="C:nucleus"/>
    <property type="evidence" value="ECO:0007669"/>
    <property type="project" value="UniProtKB-SubCell"/>
</dbReference>
<evidence type="ECO:0000256" key="1">
    <source>
        <dbReference type="ARBA" id="ARBA00004123"/>
    </source>
</evidence>
<dbReference type="PROSITE" id="PS50090">
    <property type="entry name" value="MYB_LIKE"/>
    <property type="match status" value="2"/>
</dbReference>
<feature type="domain" description="HTH myb-type" evidence="13">
    <location>
        <begin position="9"/>
        <end position="61"/>
    </location>
</feature>
<feature type="region of interest" description="Disordered" evidence="11">
    <location>
        <begin position="121"/>
        <end position="161"/>
    </location>
</feature>
<dbReference type="CDD" id="cd00167">
    <property type="entry name" value="SANT"/>
    <property type="match status" value="2"/>
</dbReference>
<dbReference type="SUPFAM" id="SSF46689">
    <property type="entry name" value="Homeodomain-like"/>
    <property type="match status" value="1"/>
</dbReference>
<dbReference type="AlphaFoldDB" id="J3LYK6"/>
<organism evidence="14">
    <name type="scientific">Oryza brachyantha</name>
    <name type="common">malo sina</name>
    <dbReference type="NCBI Taxonomy" id="4533"/>
    <lineage>
        <taxon>Eukaryota</taxon>
        <taxon>Viridiplantae</taxon>
        <taxon>Streptophyta</taxon>
        <taxon>Embryophyta</taxon>
        <taxon>Tracheophyta</taxon>
        <taxon>Spermatophyta</taxon>
        <taxon>Magnoliopsida</taxon>
        <taxon>Liliopsida</taxon>
        <taxon>Poales</taxon>
        <taxon>Poaceae</taxon>
        <taxon>BOP clade</taxon>
        <taxon>Oryzoideae</taxon>
        <taxon>Oryzeae</taxon>
        <taxon>Oryzinae</taxon>
        <taxon>Oryza</taxon>
    </lineage>
</organism>
<name>J3LYK6_ORYBR</name>
<keyword evidence="9" id="KW-0539">Nucleus</keyword>
<dbReference type="HOGENOM" id="CLU_800174_0_0_1"/>
<reference evidence="14" key="2">
    <citation type="submission" date="2013-04" db="UniProtKB">
        <authorList>
            <consortium name="EnsemblPlants"/>
        </authorList>
    </citation>
    <scope>IDENTIFICATION</scope>
</reference>
<evidence type="ECO:0000259" key="12">
    <source>
        <dbReference type="PROSITE" id="PS50090"/>
    </source>
</evidence>
<dbReference type="Gramene" id="OB04G22310.1">
    <property type="protein sequence ID" value="OB04G22310.1"/>
    <property type="gene ID" value="OB04G22310"/>
</dbReference>
<keyword evidence="3" id="KW-0217">Developmental protein</keyword>
<evidence type="ECO:0000256" key="6">
    <source>
        <dbReference type="ARBA" id="ARBA00023015"/>
    </source>
</evidence>
<sequence length="347" mass="38683">MGRSPCCEKEGLKKGPWTPEEDQKLLAYIEQHGHGCWRSLPSKAGLQRCGKSCRLRWTNYLRPDIKRGKFSLQEEQTIIQLHALLGNRWSAIATHLPKRTDNEIKNYWNTHLKKRLAKMGIDPVTHKPRSDMAADEKGERPKIRGGGRAPSSSSSYPHGQLGQDTMLAMSVHPAATPALASRARISRHRLSATSSSPSRLVHLSSRRLPLRSLRGLAAAAASGAVEAEDSLAGEGEEEQKVGGGEANVAEEADEYKVKVPERQDPMLVLKFIWMEKNIGIALDQLVPGYGSIPLSPYYFWPRKDAWEELRAKLEEKEWISQKQMIILLNQATDIINLWQQGGGSLSA</sequence>
<keyword evidence="10" id="KW-0687">Ribonucleoprotein</keyword>
<protein>
    <submittedName>
        <fullName evidence="14">Uncharacterized protein</fullName>
    </submittedName>
</protein>
<keyword evidence="5" id="KW-0689">Ribosomal protein</keyword>
<dbReference type="Pfam" id="PF00249">
    <property type="entry name" value="Myb_DNA-binding"/>
    <property type="match status" value="2"/>
</dbReference>
<proteinExistence type="inferred from homology"/>
<dbReference type="InterPro" id="IPR009057">
    <property type="entry name" value="Homeodomain-like_sf"/>
</dbReference>
<dbReference type="SMR" id="J3LYK6"/>
<dbReference type="Gene3D" id="1.10.10.60">
    <property type="entry name" value="Homeodomain-like"/>
    <property type="match status" value="2"/>
</dbReference>
<dbReference type="Gene3D" id="3.30.390.140">
    <property type="match status" value="1"/>
</dbReference>
<evidence type="ECO:0000313" key="14">
    <source>
        <dbReference type="EnsemblPlants" id="OB04G22310.1"/>
    </source>
</evidence>
<dbReference type="FunFam" id="1.10.10.60:FF:000001">
    <property type="entry name" value="MYB-related transcription factor"/>
    <property type="match status" value="1"/>
</dbReference>
<evidence type="ECO:0000256" key="7">
    <source>
        <dbReference type="ARBA" id="ARBA00023125"/>
    </source>
</evidence>
<dbReference type="PROSITE" id="PS51294">
    <property type="entry name" value="HTH_MYB"/>
    <property type="match status" value="2"/>
</dbReference>
<feature type="domain" description="Myb-like" evidence="12">
    <location>
        <begin position="62"/>
        <end position="112"/>
    </location>
</feature>
<dbReference type="eggNOG" id="KOG0048">
    <property type="taxonomic scope" value="Eukaryota"/>
</dbReference>
<feature type="domain" description="Myb-like" evidence="12">
    <location>
        <begin position="9"/>
        <end position="61"/>
    </location>
</feature>
<evidence type="ECO:0000256" key="2">
    <source>
        <dbReference type="ARBA" id="ARBA00008561"/>
    </source>
</evidence>
<dbReference type="PANTHER" id="PTHR47994">
    <property type="entry name" value="F14D16.11-RELATED"/>
    <property type="match status" value="1"/>
</dbReference>
<accession>J3LYK6</accession>
<reference evidence="14" key="1">
    <citation type="journal article" date="2013" name="Nat. Commun.">
        <title>Whole-genome sequencing of Oryza brachyantha reveals mechanisms underlying Oryza genome evolution.</title>
        <authorList>
            <person name="Chen J."/>
            <person name="Huang Q."/>
            <person name="Gao D."/>
            <person name="Wang J."/>
            <person name="Lang Y."/>
            <person name="Liu T."/>
            <person name="Li B."/>
            <person name="Bai Z."/>
            <person name="Luis Goicoechea J."/>
            <person name="Liang C."/>
            <person name="Chen C."/>
            <person name="Zhang W."/>
            <person name="Sun S."/>
            <person name="Liao Y."/>
            <person name="Zhang X."/>
            <person name="Yang L."/>
            <person name="Song C."/>
            <person name="Wang M."/>
            <person name="Shi J."/>
            <person name="Liu G."/>
            <person name="Liu J."/>
            <person name="Zhou H."/>
            <person name="Zhou W."/>
            <person name="Yu Q."/>
            <person name="An N."/>
            <person name="Chen Y."/>
            <person name="Cai Q."/>
            <person name="Wang B."/>
            <person name="Liu B."/>
            <person name="Min J."/>
            <person name="Huang Y."/>
            <person name="Wu H."/>
            <person name="Li Z."/>
            <person name="Zhang Y."/>
            <person name="Yin Y."/>
            <person name="Song W."/>
            <person name="Jiang J."/>
            <person name="Jackson S.A."/>
            <person name="Wing R.A."/>
            <person name="Wang J."/>
            <person name="Chen M."/>
        </authorList>
    </citation>
    <scope>NUCLEOTIDE SEQUENCE [LARGE SCALE GENOMIC DNA]</scope>
    <source>
        <strain evidence="14">cv. IRGC 101232</strain>
    </source>
</reference>
<comment type="similarity">
    <text evidence="2">Belongs to the chloroplast-specific ribosomal protein cS23 family.</text>
</comment>
<dbReference type="InterPro" id="IPR038447">
    <property type="entry name" value="PSRP-3/Ycf65_sf"/>
</dbReference>
<keyword evidence="4" id="KW-0677">Repeat</keyword>
<dbReference type="STRING" id="4533.J3LYK6"/>
<dbReference type="GO" id="GO:1901957">
    <property type="term" value="P:regulation of cutin biosynthetic process"/>
    <property type="evidence" value="ECO:0007669"/>
    <property type="project" value="UniProtKB-ARBA"/>
</dbReference>
<dbReference type="InterPro" id="IPR001005">
    <property type="entry name" value="SANT/Myb"/>
</dbReference>
<dbReference type="FunFam" id="1.10.10.60:FF:000099">
    <property type="entry name" value="MYB transcription factor"/>
    <property type="match status" value="1"/>
</dbReference>
<feature type="domain" description="HTH myb-type" evidence="13">
    <location>
        <begin position="62"/>
        <end position="116"/>
    </location>
</feature>
<dbReference type="InterPro" id="IPR006924">
    <property type="entry name" value="Ribosomal_cS23-like"/>
</dbReference>
<feature type="compositionally biased region" description="Basic and acidic residues" evidence="11">
    <location>
        <begin position="124"/>
        <end position="142"/>
    </location>
</feature>
<dbReference type="InterPro" id="IPR015495">
    <property type="entry name" value="Myb_TF_plants"/>
</dbReference>
<keyword evidence="7" id="KW-0238">DNA-binding</keyword>
<keyword evidence="8" id="KW-0804">Transcription</keyword>
<evidence type="ECO:0000256" key="10">
    <source>
        <dbReference type="ARBA" id="ARBA00023274"/>
    </source>
</evidence>
<evidence type="ECO:0000256" key="8">
    <source>
        <dbReference type="ARBA" id="ARBA00023163"/>
    </source>
</evidence>
<dbReference type="Pfam" id="PF04839">
    <property type="entry name" value="PSRP-3_Ycf65"/>
    <property type="match status" value="1"/>
</dbReference>
<evidence type="ECO:0000256" key="5">
    <source>
        <dbReference type="ARBA" id="ARBA00022980"/>
    </source>
</evidence>
<evidence type="ECO:0000256" key="3">
    <source>
        <dbReference type="ARBA" id="ARBA00022473"/>
    </source>
</evidence>
<dbReference type="SMART" id="SM00717">
    <property type="entry name" value="SANT"/>
    <property type="match status" value="2"/>
</dbReference>
<evidence type="ECO:0000256" key="4">
    <source>
        <dbReference type="ARBA" id="ARBA00022737"/>
    </source>
</evidence>
<dbReference type="InterPro" id="IPR017930">
    <property type="entry name" value="Myb_dom"/>
</dbReference>
<keyword evidence="15" id="KW-1185">Reference proteome</keyword>
<evidence type="ECO:0000256" key="9">
    <source>
        <dbReference type="ARBA" id="ARBA00023242"/>
    </source>
</evidence>
<dbReference type="GO" id="GO:0005840">
    <property type="term" value="C:ribosome"/>
    <property type="evidence" value="ECO:0007669"/>
    <property type="project" value="UniProtKB-KW"/>
</dbReference>
<dbReference type="GO" id="GO:0000902">
    <property type="term" value="P:cell morphogenesis"/>
    <property type="evidence" value="ECO:0007669"/>
    <property type="project" value="UniProtKB-ARBA"/>
</dbReference>
<dbReference type="PANTHER" id="PTHR47994:SF5">
    <property type="entry name" value="F14D16.11-RELATED"/>
    <property type="match status" value="1"/>
</dbReference>
<dbReference type="GO" id="GO:1990904">
    <property type="term" value="C:ribonucleoprotein complex"/>
    <property type="evidence" value="ECO:0007669"/>
    <property type="project" value="UniProtKB-KW"/>
</dbReference>
<evidence type="ECO:0000313" key="15">
    <source>
        <dbReference type="Proteomes" id="UP000006038"/>
    </source>
</evidence>
<dbReference type="GO" id="GO:0006412">
    <property type="term" value="P:translation"/>
    <property type="evidence" value="ECO:0007669"/>
    <property type="project" value="InterPro"/>
</dbReference>
<dbReference type="GO" id="GO:0003735">
    <property type="term" value="F:structural constituent of ribosome"/>
    <property type="evidence" value="ECO:0007669"/>
    <property type="project" value="InterPro"/>
</dbReference>
<comment type="subcellular location">
    <subcellularLocation>
        <location evidence="1">Nucleus</location>
    </subcellularLocation>
</comment>
<evidence type="ECO:0000256" key="11">
    <source>
        <dbReference type="SAM" id="MobiDB-lite"/>
    </source>
</evidence>
<keyword evidence="6" id="KW-0805">Transcription regulation</keyword>
<dbReference type="Proteomes" id="UP000006038">
    <property type="component" value="Chromosome 4"/>
</dbReference>
<dbReference type="GO" id="GO:0003677">
    <property type="term" value="F:DNA binding"/>
    <property type="evidence" value="ECO:0007669"/>
    <property type="project" value="UniProtKB-KW"/>
</dbReference>